<evidence type="ECO:0000313" key="2">
    <source>
        <dbReference type="Proteomes" id="UP000299102"/>
    </source>
</evidence>
<dbReference type="EMBL" id="BGZK01000260">
    <property type="protein sequence ID" value="GBP32445.1"/>
    <property type="molecule type" value="Genomic_DNA"/>
</dbReference>
<comment type="caution">
    <text evidence="1">The sequence shown here is derived from an EMBL/GenBank/DDBJ whole genome shotgun (WGS) entry which is preliminary data.</text>
</comment>
<proteinExistence type="predicted"/>
<accession>A0A4C1V2G7</accession>
<keyword evidence="2" id="KW-1185">Reference proteome</keyword>
<organism evidence="1 2">
    <name type="scientific">Eumeta variegata</name>
    <name type="common">Bagworm moth</name>
    <name type="synonym">Eumeta japonica</name>
    <dbReference type="NCBI Taxonomy" id="151549"/>
    <lineage>
        <taxon>Eukaryota</taxon>
        <taxon>Metazoa</taxon>
        <taxon>Ecdysozoa</taxon>
        <taxon>Arthropoda</taxon>
        <taxon>Hexapoda</taxon>
        <taxon>Insecta</taxon>
        <taxon>Pterygota</taxon>
        <taxon>Neoptera</taxon>
        <taxon>Endopterygota</taxon>
        <taxon>Lepidoptera</taxon>
        <taxon>Glossata</taxon>
        <taxon>Ditrysia</taxon>
        <taxon>Tineoidea</taxon>
        <taxon>Psychidae</taxon>
        <taxon>Oiketicinae</taxon>
        <taxon>Eumeta</taxon>
    </lineage>
</organism>
<gene>
    <name evidence="1" type="ORF">EVAR_24609_1</name>
</gene>
<name>A0A4C1V2G7_EUMVA</name>
<dbReference type="Proteomes" id="UP000299102">
    <property type="component" value="Unassembled WGS sequence"/>
</dbReference>
<dbReference type="AlphaFoldDB" id="A0A4C1V2G7"/>
<sequence>MGVRSEIKMLKVEQDERVTQSQTAAQHLKDKDHRFDKLLQSAIRWEKLVRKANQSAMPKVLNKTLFTDFLQLNPEYGDSCGQNDSTGGKQIKEPFARGAINAGNLGIFELAIQGGNEEEYTANQTALLHGMRPLRRSRETSKYQYCGTSAG</sequence>
<reference evidence="1 2" key="1">
    <citation type="journal article" date="2019" name="Commun. Biol.">
        <title>The bagworm genome reveals a unique fibroin gene that provides high tensile strength.</title>
        <authorList>
            <person name="Kono N."/>
            <person name="Nakamura H."/>
            <person name="Ohtoshi R."/>
            <person name="Tomita M."/>
            <person name="Numata K."/>
            <person name="Arakawa K."/>
        </authorList>
    </citation>
    <scope>NUCLEOTIDE SEQUENCE [LARGE SCALE GENOMIC DNA]</scope>
</reference>
<evidence type="ECO:0000313" key="1">
    <source>
        <dbReference type="EMBL" id="GBP32445.1"/>
    </source>
</evidence>
<protein>
    <submittedName>
        <fullName evidence="1">Uncharacterized protein</fullName>
    </submittedName>
</protein>